<dbReference type="GeneID" id="41332316"/>
<dbReference type="RefSeq" id="YP_009665720.1">
    <property type="nucleotide sequence ID" value="NC_043254.1"/>
</dbReference>
<accession>Q6XM43</accession>
<dbReference type="KEGG" id="vg:41332316"/>
<reference evidence="1" key="2">
    <citation type="submission" date="2003-01" db="EMBL/GenBank/DDBJ databases">
        <title>Partial Nucleotide Sequence of the Feldmannia irregularis Virus FirrV-1 Genome: On the Evolution of Large Phaeoviral Genomes.</title>
        <authorList>
            <person name="Delaroque N."/>
            <person name="Knippers R."/>
            <person name="Mueller D.G."/>
            <person name="Boland W."/>
        </authorList>
    </citation>
    <scope>NUCLEOTIDE SEQUENCE</scope>
    <source>
        <strain evidence="1">FirrV-1</strain>
    </source>
</reference>
<organism evidence="1">
    <name type="scientific">Feldmannia irregularis virus a</name>
    <dbReference type="NCBI Taxonomy" id="231992"/>
    <lineage>
        <taxon>Viruses</taxon>
        <taxon>Varidnaviria</taxon>
        <taxon>Bamfordvirae</taxon>
        <taxon>Nucleocytoviricota</taxon>
        <taxon>Megaviricetes</taxon>
        <taxon>Algavirales</taxon>
        <taxon>Phycodnaviridae</taxon>
        <taxon>Phaeovirus</taxon>
        <taxon>Phaeovirus irregularis</taxon>
    </lineage>
</organism>
<dbReference type="EMBL" id="AY225133">
    <property type="protein sequence ID" value="AAR26868.1"/>
    <property type="molecule type" value="Genomic_DNA"/>
</dbReference>
<proteinExistence type="predicted"/>
<protein>
    <submittedName>
        <fullName evidence="1">FirrV-1-A44</fullName>
    </submittedName>
</protein>
<name>Q6XM43_9PHYC</name>
<reference evidence="1" key="1">
    <citation type="journal article" date="2003" name="J. Mol. Evol.">
        <title>Comparisons of two large phaeoviral genomes and evolutionary implications.</title>
        <authorList>
            <person name="Delaroque N."/>
            <person name="Boland W."/>
            <person name="Muller D.G."/>
            <person name="Knippers R."/>
        </authorList>
    </citation>
    <scope>NUCLEOTIDE SEQUENCE</scope>
    <source>
        <strain evidence="1">FirrV-1</strain>
    </source>
</reference>
<evidence type="ECO:0000313" key="1">
    <source>
        <dbReference type="EMBL" id="AAR26868.1"/>
    </source>
</evidence>
<sequence length="179" mass="19924">MESALMKGCFKGGLYGLCGGIFLGAAGALTPSQTPEQLVWTTHQGKKVRLVYLHHVPGLKDHLTVIFQHRTRNERAFNEAFRNIQNVLSVYHLSSSSRTPDNDPPDIMAATKMTNYTVRASKAMEAVHVSILQSDFTKAAAFEEAMMKIQLTLEEKINEIRLKSKQSLPTIVPRTPGEK</sequence>